<dbReference type="SMART" id="SM00387">
    <property type="entry name" value="HATPase_c"/>
    <property type="match status" value="1"/>
</dbReference>
<comment type="catalytic activity">
    <reaction evidence="1">
        <text>ATP + protein L-histidine = ADP + protein N-phospho-L-histidine.</text>
        <dbReference type="EC" id="2.7.13.3"/>
    </reaction>
</comment>
<keyword evidence="4" id="KW-0547">Nucleotide-binding</keyword>
<dbReference type="InterPro" id="IPR004358">
    <property type="entry name" value="Sig_transdc_His_kin-like_C"/>
</dbReference>
<evidence type="ECO:0000256" key="1">
    <source>
        <dbReference type="ARBA" id="ARBA00000085"/>
    </source>
</evidence>
<keyword evidence="7" id="KW-0902">Two-component regulatory system</keyword>
<reference evidence="9 10" key="1">
    <citation type="submission" date="2022-12" db="EMBL/GenBank/DDBJ databases">
        <title>Draft genome sequence of Paenibacillus sp. dW9.</title>
        <authorList>
            <person name="Choi E.-W."/>
            <person name="Kim D.-U."/>
        </authorList>
    </citation>
    <scope>NUCLEOTIDE SEQUENCE [LARGE SCALE GENOMIC DNA]</scope>
    <source>
        <strain evidence="10">dW9</strain>
    </source>
</reference>
<keyword evidence="10" id="KW-1185">Reference proteome</keyword>
<protein>
    <recommendedName>
        <fullName evidence="2">histidine kinase</fullName>
        <ecNumber evidence="2">2.7.13.3</ecNumber>
    </recommendedName>
</protein>
<keyword evidence="3" id="KW-0808">Transferase</keyword>
<keyword evidence="6 9" id="KW-0067">ATP-binding</keyword>
<dbReference type="PANTHER" id="PTHR24421">
    <property type="entry name" value="NITRATE/NITRITE SENSOR PROTEIN NARX-RELATED"/>
    <property type="match status" value="1"/>
</dbReference>
<gene>
    <name evidence="9" type="ORF">O9H85_16695</name>
</gene>
<dbReference type="Pfam" id="PF02518">
    <property type="entry name" value="HATPase_c"/>
    <property type="match status" value="1"/>
</dbReference>
<name>A0ABT4QAY0_9BACL</name>
<organism evidence="9 10">
    <name type="scientific">Paenibacillus gyeongsangnamensis</name>
    <dbReference type="NCBI Taxonomy" id="3388067"/>
    <lineage>
        <taxon>Bacteria</taxon>
        <taxon>Bacillati</taxon>
        <taxon>Bacillota</taxon>
        <taxon>Bacilli</taxon>
        <taxon>Bacillales</taxon>
        <taxon>Paenibacillaceae</taxon>
        <taxon>Paenibacillus</taxon>
    </lineage>
</organism>
<dbReference type="InterPro" id="IPR003594">
    <property type="entry name" value="HATPase_dom"/>
</dbReference>
<evidence type="ECO:0000259" key="8">
    <source>
        <dbReference type="PROSITE" id="PS50109"/>
    </source>
</evidence>
<dbReference type="PANTHER" id="PTHR24421:SF63">
    <property type="entry name" value="SENSOR HISTIDINE KINASE DESK"/>
    <property type="match status" value="1"/>
</dbReference>
<evidence type="ECO:0000256" key="4">
    <source>
        <dbReference type="ARBA" id="ARBA00022741"/>
    </source>
</evidence>
<dbReference type="SUPFAM" id="SSF55874">
    <property type="entry name" value="ATPase domain of HSP90 chaperone/DNA topoisomerase II/histidine kinase"/>
    <property type="match status" value="1"/>
</dbReference>
<feature type="domain" description="Histidine kinase" evidence="8">
    <location>
        <begin position="68"/>
        <end position="154"/>
    </location>
</feature>
<dbReference type="GO" id="GO:0005524">
    <property type="term" value="F:ATP binding"/>
    <property type="evidence" value="ECO:0007669"/>
    <property type="project" value="UniProtKB-KW"/>
</dbReference>
<dbReference type="Proteomes" id="UP001527882">
    <property type="component" value="Unassembled WGS sequence"/>
</dbReference>
<evidence type="ECO:0000256" key="7">
    <source>
        <dbReference type="ARBA" id="ARBA00023012"/>
    </source>
</evidence>
<comment type="caution">
    <text evidence="9">The sequence shown here is derived from an EMBL/GenBank/DDBJ whole genome shotgun (WGS) entry which is preliminary data.</text>
</comment>
<dbReference type="PRINTS" id="PR00344">
    <property type="entry name" value="BCTRLSENSOR"/>
</dbReference>
<dbReference type="InterPro" id="IPR036890">
    <property type="entry name" value="HATPase_C_sf"/>
</dbReference>
<evidence type="ECO:0000313" key="10">
    <source>
        <dbReference type="Proteomes" id="UP001527882"/>
    </source>
</evidence>
<dbReference type="PROSITE" id="PS50109">
    <property type="entry name" value="HIS_KIN"/>
    <property type="match status" value="1"/>
</dbReference>
<evidence type="ECO:0000256" key="3">
    <source>
        <dbReference type="ARBA" id="ARBA00022679"/>
    </source>
</evidence>
<dbReference type="Gene3D" id="3.30.565.10">
    <property type="entry name" value="Histidine kinase-like ATPase, C-terminal domain"/>
    <property type="match status" value="1"/>
</dbReference>
<sequence>MNDIQTTARTALKQVRELVSGMHAVTLRDEIRHAGQILAAADMELETSGPFEQMKASPLVQNLLGLCLREAVTNVVKHSKATRCRIVLAEEASLLSLTVEDNGRGFDESACDAGSTGRGLLGMKERLELVEGKLSFQARPGEGARLTLSVPSVIKQTVRGGA</sequence>
<evidence type="ECO:0000256" key="2">
    <source>
        <dbReference type="ARBA" id="ARBA00012438"/>
    </source>
</evidence>
<evidence type="ECO:0000313" key="9">
    <source>
        <dbReference type="EMBL" id="MCZ8514031.1"/>
    </source>
</evidence>
<dbReference type="InterPro" id="IPR050482">
    <property type="entry name" value="Sensor_HK_TwoCompSys"/>
</dbReference>
<proteinExistence type="predicted"/>
<dbReference type="CDD" id="cd16917">
    <property type="entry name" value="HATPase_UhpB-NarQ-NarX-like"/>
    <property type="match status" value="1"/>
</dbReference>
<dbReference type="InterPro" id="IPR005467">
    <property type="entry name" value="His_kinase_dom"/>
</dbReference>
<accession>A0ABT4QAY0</accession>
<dbReference type="EC" id="2.7.13.3" evidence="2"/>
<dbReference type="EMBL" id="JAQAGZ010000010">
    <property type="protein sequence ID" value="MCZ8514031.1"/>
    <property type="molecule type" value="Genomic_DNA"/>
</dbReference>
<evidence type="ECO:0000256" key="5">
    <source>
        <dbReference type="ARBA" id="ARBA00022777"/>
    </source>
</evidence>
<evidence type="ECO:0000256" key="6">
    <source>
        <dbReference type="ARBA" id="ARBA00022840"/>
    </source>
</evidence>
<keyword evidence="5" id="KW-0418">Kinase</keyword>